<accession>A0A7H0I1F9</accession>
<evidence type="ECO:0000313" key="2">
    <source>
        <dbReference type="EMBL" id="QNP66625.1"/>
    </source>
</evidence>
<name>A0A7H0I1F9_9ACTN</name>
<keyword evidence="2" id="KW-0223">Dioxygenase</keyword>
<dbReference type="PANTHER" id="PTHR20883">
    <property type="entry name" value="PHYTANOYL-COA DIOXYGENASE DOMAIN CONTAINING 1"/>
    <property type="match status" value="1"/>
</dbReference>
<evidence type="ECO:0000313" key="3">
    <source>
        <dbReference type="Proteomes" id="UP000516230"/>
    </source>
</evidence>
<reference evidence="2 3" key="1">
    <citation type="submission" date="2020-08" db="EMBL/GenBank/DDBJ databases">
        <title>A novel species.</title>
        <authorList>
            <person name="Gao J."/>
        </authorList>
    </citation>
    <scope>NUCLEOTIDE SEQUENCE [LARGE SCALE GENOMIC DNA]</scope>
    <source>
        <strain evidence="2 3">CRPJ-33</strain>
    </source>
</reference>
<protein>
    <submittedName>
        <fullName evidence="2">Phytanoyl-CoA dioxygenase family protein</fullName>
    </submittedName>
</protein>
<dbReference type="Pfam" id="PF05721">
    <property type="entry name" value="PhyH"/>
    <property type="match status" value="1"/>
</dbReference>
<dbReference type="Proteomes" id="UP000516230">
    <property type="component" value="Chromosome"/>
</dbReference>
<dbReference type="InterPro" id="IPR009081">
    <property type="entry name" value="PP-bd_ACP"/>
</dbReference>
<dbReference type="RefSeq" id="WP_187743681.1">
    <property type="nucleotide sequence ID" value="NZ_CP060825.1"/>
</dbReference>
<dbReference type="EMBL" id="CP060825">
    <property type="protein sequence ID" value="QNP66625.1"/>
    <property type="molecule type" value="Genomic_DNA"/>
</dbReference>
<dbReference type="InterPro" id="IPR036736">
    <property type="entry name" value="ACP-like_sf"/>
</dbReference>
<proteinExistence type="predicted"/>
<organism evidence="2 3">
    <name type="scientific">Streptomyces genisteinicus</name>
    <dbReference type="NCBI Taxonomy" id="2768068"/>
    <lineage>
        <taxon>Bacteria</taxon>
        <taxon>Bacillati</taxon>
        <taxon>Actinomycetota</taxon>
        <taxon>Actinomycetes</taxon>
        <taxon>Kitasatosporales</taxon>
        <taxon>Streptomycetaceae</taxon>
        <taxon>Streptomyces</taxon>
    </lineage>
</organism>
<keyword evidence="3" id="KW-1185">Reference proteome</keyword>
<feature type="domain" description="Carrier" evidence="1">
    <location>
        <begin position="238"/>
        <end position="300"/>
    </location>
</feature>
<dbReference type="Gene3D" id="1.10.1200.10">
    <property type="entry name" value="ACP-like"/>
    <property type="match status" value="1"/>
</dbReference>
<keyword evidence="2" id="KW-0560">Oxidoreductase</keyword>
<dbReference type="GO" id="GO:0016706">
    <property type="term" value="F:2-oxoglutarate-dependent dioxygenase activity"/>
    <property type="evidence" value="ECO:0007669"/>
    <property type="project" value="UniProtKB-ARBA"/>
</dbReference>
<dbReference type="GO" id="GO:0005506">
    <property type="term" value="F:iron ion binding"/>
    <property type="evidence" value="ECO:0007669"/>
    <property type="project" value="UniProtKB-ARBA"/>
</dbReference>
<dbReference type="SUPFAM" id="SSF47336">
    <property type="entry name" value="ACP-like"/>
    <property type="match status" value="1"/>
</dbReference>
<sequence length="314" mass="35307">MDFIKVDDPGVGKRLRRDGVVLIDGLLDPGEVAETRAQMLRYQEEVLPGVPRAHYEFHEDGVLRNMTEMQRYDPWFREFAQRERFTSLFRGAVDWEPTLFYLETFPKRPGCRPLRMHQELFATPMEPAQYLHLWIALDDVVEDNSGMVFYRGSHKLGLAPHVYHSDQLPAVEDGLLDRLAPYRVEPEFPAGSAALFDGCTIHGSKANVTDTMRLSLVVAVRGVDTVVSGDDDIFSSVIARFFREELGIQKCAVDDTLAELGGDEAVAQRVLDRIERDYDVRLALEDVGTGASPRALAARLIEHTGWDSLNSATA</sequence>
<dbReference type="AlphaFoldDB" id="A0A7H0I1F9"/>
<dbReference type="SUPFAM" id="SSF51197">
    <property type="entry name" value="Clavaminate synthase-like"/>
    <property type="match status" value="1"/>
</dbReference>
<evidence type="ECO:0000259" key="1">
    <source>
        <dbReference type="Pfam" id="PF00550"/>
    </source>
</evidence>
<dbReference type="Pfam" id="PF00550">
    <property type="entry name" value="PP-binding"/>
    <property type="match status" value="1"/>
</dbReference>
<dbReference type="InterPro" id="IPR008775">
    <property type="entry name" value="Phytyl_CoA_dOase-like"/>
</dbReference>
<gene>
    <name evidence="2" type="ORF">IAG43_29365</name>
</gene>
<dbReference type="KEGG" id="sgj:IAG43_29365"/>
<dbReference type="PANTHER" id="PTHR20883:SF48">
    <property type="entry name" value="ECTOINE DIOXYGENASE"/>
    <property type="match status" value="1"/>
</dbReference>
<dbReference type="Gene3D" id="2.60.120.620">
    <property type="entry name" value="q2cbj1_9rhob like domain"/>
    <property type="match status" value="1"/>
</dbReference>